<comment type="similarity">
    <text evidence="2">Belongs to the bacterial solute-binding protein 1 family.</text>
</comment>
<feature type="signal peptide" evidence="9">
    <location>
        <begin position="1"/>
        <end position="25"/>
    </location>
</feature>
<keyword evidence="7" id="KW-0574">Periplasm</keyword>
<dbReference type="Pfam" id="PF13416">
    <property type="entry name" value="SBP_bac_8"/>
    <property type="match status" value="1"/>
</dbReference>
<keyword evidence="5" id="KW-0813">Transport</keyword>
<proteinExistence type="inferred from homology"/>
<evidence type="ECO:0000313" key="10">
    <source>
        <dbReference type="EMBL" id="RYC33370.1"/>
    </source>
</evidence>
<name>A0A4Q2U9X7_9HYPH</name>
<comment type="function">
    <text evidence="8">Part of the ABC transporter complex UgpBAEC involved in sn-glycerol-3-phosphate (G3P) import. Binds G3P.</text>
</comment>
<evidence type="ECO:0000256" key="8">
    <source>
        <dbReference type="ARBA" id="ARBA00034473"/>
    </source>
</evidence>
<dbReference type="AlphaFoldDB" id="A0A4Q2U9X7"/>
<dbReference type="RefSeq" id="WP_129223194.1">
    <property type="nucleotide sequence ID" value="NZ_QYBB01000002.1"/>
</dbReference>
<gene>
    <name evidence="10" type="primary">ugpB</name>
    <name evidence="10" type="ORF">D3273_02530</name>
</gene>
<sequence>MDRRNLIAGAGTLAAWAALPGVARAAGEPTRITFWHAMPAANGEEVNRIVRDFNASQSDVVVDAVFKGTYPETLTASIAAYRAGQAPHIAQVFEVGTGTMLQAGPAIKPAWKLAEETGFALDPKSYVPGVRGYYSLPDGKLASMPFNSSTAVMWYNKDAFEKAGLDPEKPPVTYAEFDAVARTLAAKAPTPIATTTAWMPWIQFEEFAAIQNLAYATEGDGYDGLGAQLLVNGKPFVAQLQRFLDLSKEGAFKYTGRDSAPDMTFYSGQAAIGFGSSSGRADIVKNAKFRYSEALLPTDPSLNPKPNNSIIGGASLWALTAPNRTEAEYKAVAKFYAFISQPEQVALYAQHTGYVPVTTAGYAATKQAGYYEKNPGTEVPVQQLERGELTPNSRGLRLGRLPEIRAVIYEEIEKALQGQQGAQAALDVAVERGNKVLRDFQKSARG</sequence>
<dbReference type="NCBIfam" id="NF008211">
    <property type="entry name" value="PRK10974.1"/>
    <property type="match status" value="1"/>
</dbReference>
<evidence type="ECO:0000256" key="2">
    <source>
        <dbReference type="ARBA" id="ARBA00008520"/>
    </source>
</evidence>
<comment type="caution">
    <text evidence="10">The sequence shown here is derived from an EMBL/GenBank/DDBJ whole genome shotgun (WGS) entry which is preliminary data.</text>
</comment>
<comment type="subcellular location">
    <subcellularLocation>
        <location evidence="1">Periplasm</location>
    </subcellularLocation>
</comment>
<evidence type="ECO:0000256" key="5">
    <source>
        <dbReference type="ARBA" id="ARBA00022448"/>
    </source>
</evidence>
<dbReference type="Gene3D" id="3.40.190.10">
    <property type="entry name" value="Periplasmic binding protein-like II"/>
    <property type="match status" value="2"/>
</dbReference>
<dbReference type="EMBL" id="QYBB01000002">
    <property type="protein sequence ID" value="RYC33370.1"/>
    <property type="molecule type" value="Genomic_DNA"/>
</dbReference>
<comment type="subunit">
    <text evidence="3">The complex is composed of two ATP-binding proteins (UgpC), two transmembrane proteins (UgpA and UgpE) and a solute-binding protein (UgpB).</text>
</comment>
<keyword evidence="6 9" id="KW-0732">Signal</keyword>
<evidence type="ECO:0000256" key="9">
    <source>
        <dbReference type="SAM" id="SignalP"/>
    </source>
</evidence>
<accession>A0A4Q2U9X7</accession>
<keyword evidence="11" id="KW-1185">Reference proteome</keyword>
<dbReference type="Proteomes" id="UP000290759">
    <property type="component" value="Unassembled WGS sequence"/>
</dbReference>
<dbReference type="InterPro" id="IPR006059">
    <property type="entry name" value="SBP"/>
</dbReference>
<evidence type="ECO:0000256" key="6">
    <source>
        <dbReference type="ARBA" id="ARBA00022729"/>
    </source>
</evidence>
<dbReference type="PANTHER" id="PTHR43649">
    <property type="entry name" value="ARABINOSE-BINDING PROTEIN-RELATED"/>
    <property type="match status" value="1"/>
</dbReference>
<dbReference type="OrthoDB" id="9762335at2"/>
<evidence type="ECO:0000256" key="3">
    <source>
        <dbReference type="ARBA" id="ARBA00011557"/>
    </source>
</evidence>
<evidence type="ECO:0000256" key="1">
    <source>
        <dbReference type="ARBA" id="ARBA00004418"/>
    </source>
</evidence>
<dbReference type="InterPro" id="IPR050490">
    <property type="entry name" value="Bact_solute-bd_prot1"/>
</dbReference>
<feature type="chain" id="PRO_5020235776" description="sn-glycerol-3-phosphate-binding periplasmic protein UgpB" evidence="9">
    <location>
        <begin position="26"/>
        <end position="446"/>
    </location>
</feature>
<evidence type="ECO:0000256" key="4">
    <source>
        <dbReference type="ARBA" id="ARBA00017470"/>
    </source>
</evidence>
<organism evidence="10 11">
    <name type="scientific">Lichenibacterium minor</name>
    <dbReference type="NCBI Taxonomy" id="2316528"/>
    <lineage>
        <taxon>Bacteria</taxon>
        <taxon>Pseudomonadati</taxon>
        <taxon>Pseudomonadota</taxon>
        <taxon>Alphaproteobacteria</taxon>
        <taxon>Hyphomicrobiales</taxon>
        <taxon>Lichenihabitantaceae</taxon>
        <taxon>Lichenibacterium</taxon>
    </lineage>
</organism>
<protein>
    <recommendedName>
        <fullName evidence="4">sn-glycerol-3-phosphate-binding periplasmic protein UgpB</fullName>
    </recommendedName>
</protein>
<reference evidence="10 11" key="1">
    <citation type="submission" date="2018-12" db="EMBL/GenBank/DDBJ databases">
        <authorList>
            <person name="Grouzdev D.S."/>
            <person name="Krutkina M.S."/>
        </authorList>
    </citation>
    <scope>NUCLEOTIDE SEQUENCE [LARGE SCALE GENOMIC DNA]</scope>
    <source>
        <strain evidence="10 11">RmlP026</strain>
    </source>
</reference>
<dbReference type="PANTHER" id="PTHR43649:SF31">
    <property type="entry name" value="SN-GLYCEROL-3-PHOSPHATE-BINDING PERIPLASMIC PROTEIN UGPB"/>
    <property type="match status" value="1"/>
</dbReference>
<dbReference type="CDD" id="cd14748">
    <property type="entry name" value="PBP2_UgpB"/>
    <property type="match status" value="1"/>
</dbReference>
<evidence type="ECO:0000313" key="11">
    <source>
        <dbReference type="Proteomes" id="UP000290759"/>
    </source>
</evidence>
<evidence type="ECO:0000256" key="7">
    <source>
        <dbReference type="ARBA" id="ARBA00022764"/>
    </source>
</evidence>
<dbReference type="GO" id="GO:0042597">
    <property type="term" value="C:periplasmic space"/>
    <property type="evidence" value="ECO:0007669"/>
    <property type="project" value="UniProtKB-SubCell"/>
</dbReference>
<dbReference type="SUPFAM" id="SSF53850">
    <property type="entry name" value="Periplasmic binding protein-like II"/>
    <property type="match status" value="1"/>
</dbReference>
<reference evidence="10 11" key="2">
    <citation type="submission" date="2019-02" db="EMBL/GenBank/DDBJ databases">
        <title>'Lichenibacterium ramalinii' gen. nov. sp. nov., 'Lichenibacterium minor' gen. nov. sp. nov.</title>
        <authorList>
            <person name="Pankratov T."/>
        </authorList>
    </citation>
    <scope>NUCLEOTIDE SEQUENCE [LARGE SCALE GENOMIC DNA]</scope>
    <source>
        <strain evidence="10 11">RmlP026</strain>
    </source>
</reference>